<gene>
    <name evidence="1" type="ORF">RRG08_053338</name>
</gene>
<reference evidence="1" key="1">
    <citation type="journal article" date="2023" name="G3 (Bethesda)">
        <title>A reference genome for the long-term kleptoplast-retaining sea slug Elysia crispata morphotype clarki.</title>
        <authorList>
            <person name="Eastman K.E."/>
            <person name="Pendleton A.L."/>
            <person name="Shaikh M.A."/>
            <person name="Suttiyut T."/>
            <person name="Ogas R."/>
            <person name="Tomko P."/>
            <person name="Gavelis G."/>
            <person name="Widhalm J.R."/>
            <person name="Wisecaver J.H."/>
        </authorList>
    </citation>
    <scope>NUCLEOTIDE SEQUENCE</scope>
    <source>
        <strain evidence="1">ECLA1</strain>
    </source>
</reference>
<comment type="caution">
    <text evidence="1">The sequence shown here is derived from an EMBL/GenBank/DDBJ whole genome shotgun (WGS) entry which is preliminary data.</text>
</comment>
<dbReference type="EMBL" id="JAWDGP010003764">
    <property type="protein sequence ID" value="KAK3771191.1"/>
    <property type="molecule type" value="Genomic_DNA"/>
</dbReference>
<proteinExistence type="predicted"/>
<protein>
    <submittedName>
        <fullName evidence="1">Uncharacterized protein</fullName>
    </submittedName>
</protein>
<dbReference type="Proteomes" id="UP001283361">
    <property type="component" value="Unassembled WGS sequence"/>
</dbReference>
<sequence length="75" mass="8480">MTHYGGANNENVRLTADNISSHPMLALHSSHQKLRPCRQLQCARDLHITTQRGVTVHVREDYRVIGHGSCYLINS</sequence>
<keyword evidence="2" id="KW-1185">Reference proteome</keyword>
<organism evidence="1 2">
    <name type="scientific">Elysia crispata</name>
    <name type="common">lettuce slug</name>
    <dbReference type="NCBI Taxonomy" id="231223"/>
    <lineage>
        <taxon>Eukaryota</taxon>
        <taxon>Metazoa</taxon>
        <taxon>Spiralia</taxon>
        <taxon>Lophotrochozoa</taxon>
        <taxon>Mollusca</taxon>
        <taxon>Gastropoda</taxon>
        <taxon>Heterobranchia</taxon>
        <taxon>Euthyneura</taxon>
        <taxon>Panpulmonata</taxon>
        <taxon>Sacoglossa</taxon>
        <taxon>Placobranchoidea</taxon>
        <taxon>Plakobranchidae</taxon>
        <taxon>Elysia</taxon>
    </lineage>
</organism>
<evidence type="ECO:0000313" key="2">
    <source>
        <dbReference type="Proteomes" id="UP001283361"/>
    </source>
</evidence>
<dbReference type="AlphaFoldDB" id="A0AAE0ZLY0"/>
<name>A0AAE0ZLY0_9GAST</name>
<accession>A0AAE0ZLY0</accession>
<evidence type="ECO:0000313" key="1">
    <source>
        <dbReference type="EMBL" id="KAK3771191.1"/>
    </source>
</evidence>